<organism evidence="1 2">
    <name type="scientific">Leptotrichia trevisanii</name>
    <dbReference type="NCBI Taxonomy" id="109328"/>
    <lineage>
        <taxon>Bacteria</taxon>
        <taxon>Fusobacteriati</taxon>
        <taxon>Fusobacteriota</taxon>
        <taxon>Fusobacteriia</taxon>
        <taxon>Fusobacteriales</taxon>
        <taxon>Leptotrichiaceae</taxon>
        <taxon>Leptotrichia</taxon>
    </lineage>
</organism>
<evidence type="ECO:0000313" key="1">
    <source>
        <dbReference type="EMBL" id="BBM51643.1"/>
    </source>
</evidence>
<dbReference type="RefSeq" id="WP_026749368.1">
    <property type="nucleotide sequence ID" value="NZ_AP019840.1"/>
</dbReference>
<evidence type="ECO:0000313" key="2">
    <source>
        <dbReference type="Proteomes" id="UP000321378"/>
    </source>
</evidence>
<protein>
    <submittedName>
        <fullName evidence="1">Uncharacterized protein</fullName>
    </submittedName>
</protein>
<gene>
    <name evidence="1" type="ORF">JMUB3935_0617</name>
</gene>
<proteinExistence type="predicted"/>
<dbReference type="AlphaFoldDB" id="A0A510KNW1"/>
<accession>A0A510KNW1</accession>
<dbReference type="EMBL" id="AP019840">
    <property type="protein sequence ID" value="BBM51643.1"/>
    <property type="molecule type" value="Genomic_DNA"/>
</dbReference>
<reference evidence="1 2" key="1">
    <citation type="submission" date="2019-07" db="EMBL/GenBank/DDBJ databases">
        <title>Complete Genome Sequence of Leptotrichia trevisanii Strain JMUB3935.</title>
        <authorList>
            <person name="Watanabe S."/>
            <person name="Cui L."/>
        </authorList>
    </citation>
    <scope>NUCLEOTIDE SEQUENCE [LARGE SCALE GENOMIC DNA]</scope>
    <source>
        <strain evidence="1 2">JMUB3935</strain>
    </source>
</reference>
<dbReference type="Proteomes" id="UP000321378">
    <property type="component" value="Chromosome"/>
</dbReference>
<sequence>MLFYETTGKTCEGQKIHYKGDTSLGTLLKSKVHQNGMKVKVEEVKFQDAKDNKITFKIIRTLFTISPVKDELYCFEGVLPDGISDKRITIEYKGKKINYYLHNSLNHVLVEGEDGPEPMELDTIEFYSGNEGDKMQSDRLFTMMNSMLERFKYI</sequence>
<name>A0A510KNW1_9FUSO</name>